<evidence type="ECO:0000313" key="2">
    <source>
        <dbReference type="EMBL" id="PAV66108.1"/>
    </source>
</evidence>
<organism evidence="2 3">
    <name type="scientific">Diploscapter pachys</name>
    <dbReference type="NCBI Taxonomy" id="2018661"/>
    <lineage>
        <taxon>Eukaryota</taxon>
        <taxon>Metazoa</taxon>
        <taxon>Ecdysozoa</taxon>
        <taxon>Nematoda</taxon>
        <taxon>Chromadorea</taxon>
        <taxon>Rhabditida</taxon>
        <taxon>Rhabditina</taxon>
        <taxon>Rhabditomorpha</taxon>
        <taxon>Rhabditoidea</taxon>
        <taxon>Rhabditidae</taxon>
        <taxon>Diploscapter</taxon>
    </lineage>
</organism>
<dbReference type="EMBL" id="LIAE01010156">
    <property type="protein sequence ID" value="PAV66108.1"/>
    <property type="molecule type" value="Genomic_DNA"/>
</dbReference>
<protein>
    <submittedName>
        <fullName evidence="2">Uncharacterized protein</fullName>
    </submittedName>
</protein>
<proteinExistence type="predicted"/>
<feature type="region of interest" description="Disordered" evidence="1">
    <location>
        <begin position="28"/>
        <end position="65"/>
    </location>
</feature>
<sequence>MLGVVIPGVGSIRRPSSVQTHHIAPPVIPALSRDPASSSAPAGNSGTPDQVRGRRPHDQPRLQQRRIGWLVRDPAQQRVDQHLARLAIILRDRGKRRLRRRRGGNVVEADDRHILGHPPSGLGQCAHRAQRDQVGCGEQRVERQVARQQSLRRVIARLLDRQRIGVQARIDRQPRRAQRRAQPAIPVAELGIMIVGITDETDPRGAARDQMLARHPPAGDIVAADRHPDRMRVDRSPAHEMRALRHQRLQPRLVQFVIAIAEQDDPVRLATVLVIGVPVGGELLERGEQVIPPRRAGAQDRPQHGEEEGVDEAAVVQRVFEEEQGQRHTLPPPQRRCVLVDLVVQLPRDRLDPHPRRAADRAVATQRAADRRLRYAGERGDVERGRRLVARARSPSSALHGHAGL</sequence>
<gene>
    <name evidence="2" type="ORF">WR25_25775</name>
</gene>
<comment type="caution">
    <text evidence="2">The sequence shown here is derived from an EMBL/GenBank/DDBJ whole genome shotgun (WGS) entry which is preliminary data.</text>
</comment>
<evidence type="ECO:0000256" key="1">
    <source>
        <dbReference type="SAM" id="MobiDB-lite"/>
    </source>
</evidence>
<dbReference type="AlphaFoldDB" id="A0A2A2JWQ7"/>
<evidence type="ECO:0000313" key="3">
    <source>
        <dbReference type="Proteomes" id="UP000218231"/>
    </source>
</evidence>
<name>A0A2A2JWQ7_9BILA</name>
<accession>A0A2A2JWQ7</accession>
<keyword evidence="3" id="KW-1185">Reference proteome</keyword>
<dbReference type="Proteomes" id="UP000218231">
    <property type="component" value="Unassembled WGS sequence"/>
</dbReference>
<reference evidence="2 3" key="1">
    <citation type="journal article" date="2017" name="Curr. Biol.">
        <title>Genome architecture and evolution of a unichromosomal asexual nematode.</title>
        <authorList>
            <person name="Fradin H."/>
            <person name="Zegar C."/>
            <person name="Gutwein M."/>
            <person name="Lucas J."/>
            <person name="Kovtun M."/>
            <person name="Corcoran D."/>
            <person name="Baugh L.R."/>
            <person name="Kiontke K."/>
            <person name="Gunsalus K."/>
            <person name="Fitch D.H."/>
            <person name="Piano F."/>
        </authorList>
    </citation>
    <scope>NUCLEOTIDE SEQUENCE [LARGE SCALE GENOMIC DNA]</scope>
    <source>
        <strain evidence="2">PF1309</strain>
    </source>
</reference>